<evidence type="ECO:0000313" key="2">
    <source>
        <dbReference type="Proteomes" id="UP000319255"/>
    </source>
</evidence>
<accession>A0A501WAH0</accession>
<dbReference type="RefSeq" id="WP_140456196.1">
    <property type="nucleotide sequence ID" value="NZ_VFRP01000043.1"/>
</dbReference>
<dbReference type="AlphaFoldDB" id="A0A501WAH0"/>
<dbReference type="Proteomes" id="UP000319255">
    <property type="component" value="Unassembled WGS sequence"/>
</dbReference>
<evidence type="ECO:0000313" key="1">
    <source>
        <dbReference type="EMBL" id="TPE46629.1"/>
    </source>
</evidence>
<protein>
    <submittedName>
        <fullName evidence="1">Uncharacterized protein</fullName>
    </submittedName>
</protein>
<name>A0A501WAH0_9RHOB</name>
<organism evidence="1 2">
    <name type="scientific">Amaricoccus solimangrovi</name>
    <dbReference type="NCBI Taxonomy" id="2589815"/>
    <lineage>
        <taxon>Bacteria</taxon>
        <taxon>Pseudomonadati</taxon>
        <taxon>Pseudomonadota</taxon>
        <taxon>Alphaproteobacteria</taxon>
        <taxon>Rhodobacterales</taxon>
        <taxon>Paracoccaceae</taxon>
        <taxon>Amaricoccus</taxon>
    </lineage>
</organism>
<reference evidence="1 2" key="1">
    <citation type="submission" date="2019-06" db="EMBL/GenBank/DDBJ databases">
        <title>A novel bacterium of genus Amaricoccus, isolated from marine sediment.</title>
        <authorList>
            <person name="Huang H."/>
            <person name="Mo K."/>
            <person name="Hu Y."/>
        </authorList>
    </citation>
    <scope>NUCLEOTIDE SEQUENCE [LARGE SCALE GENOMIC DNA]</scope>
    <source>
        <strain evidence="1 2">HB172011</strain>
    </source>
</reference>
<proteinExistence type="predicted"/>
<sequence length="94" mass="10071">MTMADRIVVLGGGEVTRAGSPLDLHRGIRMSRAGFIRMFSPMGVILIAVIPRGEVARHGARRDDLTPFDHSVGLLPPSVPKVEIGSPEKATEQA</sequence>
<gene>
    <name evidence="1" type="ORF">FJM51_21585</name>
</gene>
<keyword evidence="2" id="KW-1185">Reference proteome</keyword>
<comment type="caution">
    <text evidence="1">The sequence shown here is derived from an EMBL/GenBank/DDBJ whole genome shotgun (WGS) entry which is preliminary data.</text>
</comment>
<dbReference type="EMBL" id="VFRP01000043">
    <property type="protein sequence ID" value="TPE46629.1"/>
    <property type="molecule type" value="Genomic_DNA"/>
</dbReference>